<accession>A0A2T3J1S5</accession>
<dbReference type="Pfam" id="PF07922">
    <property type="entry name" value="Glyco_transf_52"/>
    <property type="match status" value="1"/>
</dbReference>
<dbReference type="EMBL" id="PYMH01000002">
    <property type="protein sequence ID" value="PSU35044.1"/>
    <property type="molecule type" value="Genomic_DNA"/>
</dbReference>
<name>A0A2T3J1S5_9GAMM</name>
<dbReference type="Proteomes" id="UP000241222">
    <property type="component" value="Unassembled WGS sequence"/>
</dbReference>
<reference evidence="1 2" key="1">
    <citation type="submission" date="2018-03" db="EMBL/GenBank/DDBJ databases">
        <title>Whole genome sequencing of Histamine producing bacteria.</title>
        <authorList>
            <person name="Butler K."/>
        </authorList>
    </citation>
    <scope>NUCLEOTIDE SEQUENCE [LARGE SCALE GENOMIC DNA]</scope>
    <source>
        <strain evidence="1 2">JCM 13586</strain>
    </source>
</reference>
<organism evidence="1 2">
    <name type="scientific">Photobacterium lutimaris</name>
    <dbReference type="NCBI Taxonomy" id="388278"/>
    <lineage>
        <taxon>Bacteria</taxon>
        <taxon>Pseudomonadati</taxon>
        <taxon>Pseudomonadota</taxon>
        <taxon>Gammaproteobacteria</taxon>
        <taxon>Vibrionales</taxon>
        <taxon>Vibrionaceae</taxon>
        <taxon>Photobacterium</taxon>
    </lineage>
</organism>
<gene>
    <name evidence="1" type="ORF">C9I99_08250</name>
</gene>
<dbReference type="RefSeq" id="WP_107348365.1">
    <property type="nucleotide sequence ID" value="NZ_PYMH01000002.1"/>
</dbReference>
<protein>
    <recommendedName>
        <fullName evidence="3">Lipooligosaccharide sialyltransferase</fullName>
    </recommendedName>
</protein>
<sequence>MSFLPTKKKIVFENTYFSLFIYVLLDDDWQNSDYIFWGNRFTLNCVKRMANTVNVLECSYHYLPRIIPKLNKAPVQYFKRKIEQKQIFRSYDICVGNAREINNPLINIDRVQIDDGVGTTHVELAKGPKKNSVLSRFLSRLVLKEATKISKIEKFYLSQDIEVKAEFKEKIEVLDLTALWAEKTEEQRAQILELFDVDANEFECFDSRYSVLFTQPLNEVISGYSEQSKVDGYKTLLKNLDIDESKLIIKPHPADQTDYTVHFPHASVLRPSFPAEIMSLLGMEADKVITLTSTAVELFRHSSREVVYAKAPDYFKLPEKRAKAFNSLDFKK</sequence>
<dbReference type="OrthoDB" id="88385at2"/>
<proteinExistence type="predicted"/>
<evidence type="ECO:0000313" key="1">
    <source>
        <dbReference type="EMBL" id="PSU35044.1"/>
    </source>
</evidence>
<dbReference type="Gene3D" id="3.40.50.11110">
    <property type="entry name" value="Sialyltransferase, C-terminal GT-B Rossman nucleotide-binding domain"/>
    <property type="match status" value="1"/>
</dbReference>
<comment type="caution">
    <text evidence="1">The sequence shown here is derived from an EMBL/GenBank/DDBJ whole genome shotgun (WGS) entry which is preliminary data.</text>
</comment>
<dbReference type="InterPro" id="IPR012477">
    <property type="entry name" value="Glyco_transf_52"/>
</dbReference>
<evidence type="ECO:0000313" key="2">
    <source>
        <dbReference type="Proteomes" id="UP000241222"/>
    </source>
</evidence>
<keyword evidence="2" id="KW-1185">Reference proteome</keyword>
<evidence type="ECO:0008006" key="3">
    <source>
        <dbReference type="Google" id="ProtNLM"/>
    </source>
</evidence>
<dbReference type="AlphaFoldDB" id="A0A2T3J1S5"/>